<dbReference type="VEuPathDB" id="FungiDB:MELLADRAFT_108587"/>
<dbReference type="Proteomes" id="UP000001072">
    <property type="component" value="Unassembled WGS sequence"/>
</dbReference>
<name>F4RTK5_MELLP</name>
<dbReference type="EMBL" id="GL883119">
    <property type="protein sequence ID" value="EGG04322.1"/>
    <property type="molecule type" value="Genomic_DNA"/>
</dbReference>
<reference evidence="2" key="1">
    <citation type="journal article" date="2011" name="Proc. Natl. Acad. Sci. U.S.A.">
        <title>Obligate biotrophy features unraveled by the genomic analysis of rust fungi.</title>
        <authorList>
            <person name="Duplessis S."/>
            <person name="Cuomo C.A."/>
            <person name="Lin Y.-C."/>
            <person name="Aerts A."/>
            <person name="Tisserant E."/>
            <person name="Veneault-Fourrey C."/>
            <person name="Joly D.L."/>
            <person name="Hacquard S."/>
            <person name="Amselem J."/>
            <person name="Cantarel B.L."/>
            <person name="Chiu R."/>
            <person name="Coutinho P.M."/>
            <person name="Feau N."/>
            <person name="Field M."/>
            <person name="Frey P."/>
            <person name="Gelhaye E."/>
            <person name="Goldberg J."/>
            <person name="Grabherr M.G."/>
            <person name="Kodira C.D."/>
            <person name="Kohler A."/>
            <person name="Kuees U."/>
            <person name="Lindquist E.A."/>
            <person name="Lucas S.M."/>
            <person name="Mago R."/>
            <person name="Mauceli E."/>
            <person name="Morin E."/>
            <person name="Murat C."/>
            <person name="Pangilinan J.L."/>
            <person name="Park R."/>
            <person name="Pearson M."/>
            <person name="Quesneville H."/>
            <person name="Rouhier N."/>
            <person name="Sakthikumar S."/>
            <person name="Salamov A.A."/>
            <person name="Schmutz J."/>
            <person name="Selles B."/>
            <person name="Shapiro H."/>
            <person name="Tanguay P."/>
            <person name="Tuskan G.A."/>
            <person name="Henrissat B."/>
            <person name="Van de Peer Y."/>
            <person name="Rouze P."/>
            <person name="Ellis J.G."/>
            <person name="Dodds P.N."/>
            <person name="Schein J.E."/>
            <person name="Zhong S."/>
            <person name="Hamelin R.C."/>
            <person name="Grigoriev I.V."/>
            <person name="Szabo L.J."/>
            <person name="Martin F."/>
        </authorList>
    </citation>
    <scope>NUCLEOTIDE SEQUENCE [LARGE SCALE GENOMIC DNA]</scope>
    <source>
        <strain evidence="2">98AG31 / pathotype 3-4-7</strain>
    </source>
</reference>
<organism evidence="2">
    <name type="scientific">Melampsora larici-populina (strain 98AG31 / pathotype 3-4-7)</name>
    <name type="common">Poplar leaf rust fungus</name>
    <dbReference type="NCBI Taxonomy" id="747676"/>
    <lineage>
        <taxon>Eukaryota</taxon>
        <taxon>Fungi</taxon>
        <taxon>Dikarya</taxon>
        <taxon>Basidiomycota</taxon>
        <taxon>Pucciniomycotina</taxon>
        <taxon>Pucciniomycetes</taxon>
        <taxon>Pucciniales</taxon>
        <taxon>Melampsoraceae</taxon>
        <taxon>Melampsora</taxon>
    </lineage>
</organism>
<proteinExistence type="predicted"/>
<dbReference type="InParanoid" id="F4RTK5"/>
<dbReference type="KEGG" id="mlr:MELLADRAFT_108587"/>
<keyword evidence="2" id="KW-1185">Reference proteome</keyword>
<accession>F4RTK5</accession>
<dbReference type="GeneID" id="18923506"/>
<dbReference type="AlphaFoldDB" id="F4RTK5"/>
<protein>
    <submittedName>
        <fullName evidence="1">Uncharacterized protein</fullName>
    </submittedName>
</protein>
<evidence type="ECO:0000313" key="2">
    <source>
        <dbReference type="Proteomes" id="UP000001072"/>
    </source>
</evidence>
<sequence length="154" mass="17409">MSSHKYNFKPDSRRVVCRCQSSGCYKGFHIDAMGVSQQGVEVVPATREAHERADSRSRIHAASPLIYNQDPSRPNQLPSLIDSQHIITTNLDRLSLNSQTETVINNNQQQSMDSRVLEATQKARENGVHEYDCNLFHQFTLADFNPSNCQFLTA</sequence>
<gene>
    <name evidence="1" type="ORF">MELLADRAFT_108587</name>
</gene>
<evidence type="ECO:0000313" key="1">
    <source>
        <dbReference type="EMBL" id="EGG04322.1"/>
    </source>
</evidence>
<dbReference type="HOGENOM" id="CLU_106813_0_0_1"/>
<dbReference type="RefSeq" id="XP_007412451.1">
    <property type="nucleotide sequence ID" value="XM_007412389.1"/>
</dbReference>